<dbReference type="EMBL" id="MTYI01000090">
    <property type="protein sequence ID" value="PNP52854.1"/>
    <property type="molecule type" value="Genomic_DNA"/>
</dbReference>
<dbReference type="AlphaFoldDB" id="A0A2K0U521"/>
<feature type="compositionally biased region" description="Polar residues" evidence="1">
    <location>
        <begin position="40"/>
        <end position="56"/>
    </location>
</feature>
<proteinExistence type="predicted"/>
<accession>A0A2K0U521</accession>
<name>A0A2K0U521_TRIHA</name>
<comment type="caution">
    <text evidence="2">The sequence shown here is derived from an EMBL/GenBank/DDBJ whole genome shotgun (WGS) entry which is preliminary data.</text>
</comment>
<sequence>MRHHSILPSRRPAQSDSVPTSKPLAHRRSRLFGTGLPKTPAQSRSASFGTPKSAETTESDRDEEVKLRKASSLAPIYHEEAEILGPVARSASAWGVRSPPLWQEISKMSDSGRGSSLHGR</sequence>
<feature type="region of interest" description="Disordered" evidence="1">
    <location>
        <begin position="99"/>
        <end position="120"/>
    </location>
</feature>
<reference evidence="2 3" key="1">
    <citation type="submission" date="2017-02" db="EMBL/GenBank/DDBJ databases">
        <title>Genomes of Trichoderma spp. with biocontrol activity.</title>
        <authorList>
            <person name="Gardiner D."/>
            <person name="Kazan K."/>
            <person name="Vos C."/>
            <person name="Harvey P."/>
        </authorList>
    </citation>
    <scope>NUCLEOTIDE SEQUENCE [LARGE SCALE GENOMIC DNA]</scope>
    <source>
        <strain evidence="2 3">Tr1</strain>
    </source>
</reference>
<feature type="region of interest" description="Disordered" evidence="1">
    <location>
        <begin position="1"/>
        <end position="71"/>
    </location>
</feature>
<protein>
    <submittedName>
        <fullName evidence="2">Uncharacterized protein</fullName>
    </submittedName>
</protein>
<gene>
    <name evidence="2" type="ORF">THARTR1_06695</name>
</gene>
<evidence type="ECO:0000313" key="2">
    <source>
        <dbReference type="EMBL" id="PNP52854.1"/>
    </source>
</evidence>
<dbReference type="Proteomes" id="UP000236290">
    <property type="component" value="Unassembled WGS sequence"/>
</dbReference>
<organism evidence="2 3">
    <name type="scientific">Trichoderma harzianum</name>
    <name type="common">Hypocrea lixii</name>
    <dbReference type="NCBI Taxonomy" id="5544"/>
    <lineage>
        <taxon>Eukaryota</taxon>
        <taxon>Fungi</taxon>
        <taxon>Dikarya</taxon>
        <taxon>Ascomycota</taxon>
        <taxon>Pezizomycotina</taxon>
        <taxon>Sordariomycetes</taxon>
        <taxon>Hypocreomycetidae</taxon>
        <taxon>Hypocreales</taxon>
        <taxon>Hypocreaceae</taxon>
        <taxon>Trichoderma</taxon>
    </lineage>
</organism>
<evidence type="ECO:0000313" key="3">
    <source>
        <dbReference type="Proteomes" id="UP000236290"/>
    </source>
</evidence>
<evidence type="ECO:0000256" key="1">
    <source>
        <dbReference type="SAM" id="MobiDB-lite"/>
    </source>
</evidence>